<dbReference type="AlphaFoldDB" id="F9WTA1"/>
<feature type="region of interest" description="Disordered" evidence="1">
    <location>
        <begin position="362"/>
        <end position="427"/>
    </location>
</feature>
<feature type="compositionally biased region" description="Basic and acidic residues" evidence="1">
    <location>
        <begin position="376"/>
        <end position="397"/>
    </location>
</feature>
<evidence type="ECO:0000256" key="1">
    <source>
        <dbReference type="SAM" id="MobiDB-lite"/>
    </source>
</evidence>
<keyword evidence="2" id="KW-0732">Signal</keyword>
<name>F9WTA1_TRYVY</name>
<evidence type="ECO:0000313" key="3">
    <source>
        <dbReference type="EMBL" id="CCD20794.1"/>
    </source>
</evidence>
<evidence type="ECO:0008006" key="5">
    <source>
        <dbReference type="Google" id="ProtNLM"/>
    </source>
</evidence>
<feature type="chain" id="PRO_5003395071" description="Variant surface glycoprotein (VSG)" evidence="2">
    <location>
        <begin position="20"/>
        <end position="452"/>
    </location>
</feature>
<dbReference type="VEuPathDB" id="TriTrypDB:TvY486_0036650"/>
<dbReference type="Proteomes" id="UP000009027">
    <property type="component" value="Unassembled WGS sequence"/>
</dbReference>
<evidence type="ECO:0000313" key="4">
    <source>
        <dbReference type="Proteomes" id="UP000009027"/>
    </source>
</evidence>
<organism evidence="3 4">
    <name type="scientific">Trypanosoma vivax (strain Y486)</name>
    <dbReference type="NCBI Taxonomy" id="1055687"/>
    <lineage>
        <taxon>Eukaryota</taxon>
        <taxon>Discoba</taxon>
        <taxon>Euglenozoa</taxon>
        <taxon>Kinetoplastea</taxon>
        <taxon>Metakinetoplastina</taxon>
        <taxon>Trypanosomatida</taxon>
        <taxon>Trypanosomatidae</taxon>
        <taxon>Trypanosoma</taxon>
        <taxon>Duttonella</taxon>
    </lineage>
</organism>
<gene>
    <name evidence="3" type="ORF">TvY486_0036650</name>
</gene>
<keyword evidence="4" id="KW-1185">Reference proteome</keyword>
<feature type="signal peptide" evidence="2">
    <location>
        <begin position="1"/>
        <end position="19"/>
    </location>
</feature>
<sequence>MMGFALALAALVQLSVDRAMVAEGASSKGLTQTDAKKVCGLGAALQDGVRIAKQVAEGAQEKAPHLVAAATAIGHALEALRVEEMGTRAQGPAEKLARELLAAAPATGDALLNATVAAAMCGTELARASGSVMQFVRIAGSLVAFQATDAASCLNQGAASLSTNPDTGSKTIDGIIAGVCQGAGTGQVTIEDTQALQKAMETQQSKRHWDISSTSRQYGQKLTDTAADVACPLFTRFVSSVTTGKASTWIGESASTSDTKKTTRGTFYTLHATTSAGGDNDGKITFDAASVTAAEQLKDTGKKPSEAEAHAEKLTLAQLAARLAQAEESAKEACKARQPLCDAAALRDLLGRVKRERDALEKSKTALNAGGNSRQPEQDHEPAQDERAQREAREGSTGKDTQATKGSTAREHERTAKQASTAARVAPWKRLAANTLTLAHLALATTSSQAQK</sequence>
<accession>F9WTA1</accession>
<proteinExistence type="predicted"/>
<dbReference type="EMBL" id="CAEX01006326">
    <property type="protein sequence ID" value="CCD20794.1"/>
    <property type="molecule type" value="Genomic_DNA"/>
</dbReference>
<feature type="compositionally biased region" description="Polar residues" evidence="1">
    <location>
        <begin position="398"/>
        <end position="407"/>
    </location>
</feature>
<protein>
    <recommendedName>
        <fullName evidence="5">Variant surface glycoprotein (VSG)</fullName>
    </recommendedName>
</protein>
<evidence type="ECO:0000256" key="2">
    <source>
        <dbReference type="SAM" id="SignalP"/>
    </source>
</evidence>
<reference evidence="3 4" key="1">
    <citation type="journal article" date="2012" name="Proc. Natl. Acad. Sci. U.S.A.">
        <title>Antigenic diversity is generated by distinct evolutionary mechanisms in African trypanosome species.</title>
        <authorList>
            <person name="Jackson A.P."/>
            <person name="Berry A."/>
            <person name="Aslett M."/>
            <person name="Allison H.C."/>
            <person name="Burton P."/>
            <person name="Vavrova-Anderson J."/>
            <person name="Brown R."/>
            <person name="Browne H."/>
            <person name="Corton N."/>
            <person name="Hauser H."/>
            <person name="Gamble J."/>
            <person name="Gilderthorp R."/>
            <person name="Marcello L."/>
            <person name="McQuillan J."/>
            <person name="Otto T.D."/>
            <person name="Quail M.A."/>
            <person name="Sanders M.J."/>
            <person name="van Tonder A."/>
            <person name="Ginger M.L."/>
            <person name="Field M.C."/>
            <person name="Barry J.D."/>
            <person name="Hertz-Fowler C."/>
            <person name="Berriman M."/>
        </authorList>
    </citation>
    <scope>NUCLEOTIDE SEQUENCE</scope>
    <source>
        <strain evidence="3 4">Y486</strain>
    </source>
</reference>